<sequence length="72" mass="7214">MTHLLRKRLPGSGRTLAAVLALVAALALGTAGEASAPTGGAGGESVTVTDRAAAVPVPDKRFSGPPEQLRPR</sequence>
<evidence type="ECO:0000256" key="1">
    <source>
        <dbReference type="SAM" id="MobiDB-lite"/>
    </source>
</evidence>
<name>A0A0K2AQ29_STRA7</name>
<dbReference type="EMBL" id="CP012382">
    <property type="protein sequence ID" value="AKZ55006.1"/>
    <property type="molecule type" value="Genomic_DNA"/>
</dbReference>
<evidence type="ECO:0000313" key="3">
    <source>
        <dbReference type="EMBL" id="AKZ55006.1"/>
    </source>
</evidence>
<feature type="region of interest" description="Disordered" evidence="1">
    <location>
        <begin position="33"/>
        <end position="72"/>
    </location>
</feature>
<gene>
    <name evidence="3" type="ORF">SAM23877_1957</name>
</gene>
<dbReference type="KEGG" id="samb:SAM23877_1957"/>
<evidence type="ECO:0000256" key="2">
    <source>
        <dbReference type="SAM" id="SignalP"/>
    </source>
</evidence>
<dbReference type="STRING" id="1889.SAM40697_1768"/>
<reference evidence="4" key="1">
    <citation type="journal article" date="2015" name="J. Biotechnol.">
        <title>Complete genome sequence of Streptomyces ambofaciens ATCC 23877, the spiramycin producer.</title>
        <authorList>
            <person name="Thibessard A."/>
            <person name="Haas D."/>
            <person name="Gerbaud C."/>
            <person name="Aigle B."/>
            <person name="Lautru S."/>
            <person name="Pernodet J.L."/>
            <person name="Leblond P."/>
        </authorList>
    </citation>
    <scope>NUCLEOTIDE SEQUENCE [LARGE SCALE GENOMIC DNA]</scope>
    <source>
        <strain evidence="4">ATCC 23877 / 3486 / DSM 40053 / JCM 4204 / NBRC 12836 / NRRL B-2516</strain>
    </source>
</reference>
<proteinExistence type="predicted"/>
<feature type="signal peptide" evidence="2">
    <location>
        <begin position="1"/>
        <end position="36"/>
    </location>
</feature>
<dbReference type="Proteomes" id="UP000061018">
    <property type="component" value="Chromosome"/>
</dbReference>
<evidence type="ECO:0000313" key="4">
    <source>
        <dbReference type="Proteomes" id="UP000061018"/>
    </source>
</evidence>
<organism evidence="3 4">
    <name type="scientific">Streptomyces ambofaciens (strain ATCC 23877 / 3486 / DSM 40053 / JCM 4204 / NBRC 12836 / NRRL B-2516)</name>
    <dbReference type="NCBI Taxonomy" id="278992"/>
    <lineage>
        <taxon>Bacteria</taxon>
        <taxon>Bacillati</taxon>
        <taxon>Actinomycetota</taxon>
        <taxon>Actinomycetes</taxon>
        <taxon>Kitasatosporales</taxon>
        <taxon>Streptomycetaceae</taxon>
        <taxon>Streptomyces</taxon>
    </lineage>
</organism>
<dbReference type="AlphaFoldDB" id="A0A0K2AQ29"/>
<dbReference type="RefSeq" id="WP_053128769.1">
    <property type="nucleotide sequence ID" value="NZ_CP012382.1"/>
</dbReference>
<evidence type="ECO:0008006" key="5">
    <source>
        <dbReference type="Google" id="ProtNLM"/>
    </source>
</evidence>
<feature type="chain" id="PRO_5005473469" description="Secreted protein" evidence="2">
    <location>
        <begin position="37"/>
        <end position="72"/>
    </location>
</feature>
<accession>A0A0K2AQ29</accession>
<protein>
    <recommendedName>
        <fullName evidence="5">Secreted protein</fullName>
    </recommendedName>
</protein>
<keyword evidence="2" id="KW-0732">Signal</keyword>